<sequence length="164" mass="18170">MLQQSVSRKRIGSNNWKKAQKRVAKLHEYVANCRKDWHRKLSHQICNNTGMVFAEDLNLVGLSRGILGKHCLDAGFGQFFNILEQTCFKRGVYFQKVDSRKTSQICPNCGVETGKKELSERTHACSNCGYTTDRDVAAAQVVLVRGLAAVGHTVKMLAVSGAAL</sequence>
<keyword evidence="3" id="KW-0238">DNA-binding</keyword>
<dbReference type="Pfam" id="PF07282">
    <property type="entry name" value="Cas12f1-like_TNB"/>
    <property type="match status" value="1"/>
</dbReference>
<dbReference type="EMBL" id="JACJST010000024">
    <property type="protein sequence ID" value="MBD2570430.1"/>
    <property type="molecule type" value="Genomic_DNA"/>
</dbReference>
<dbReference type="InterPro" id="IPR001959">
    <property type="entry name" value="Transposase"/>
</dbReference>
<name>A0ABR8FNI4_9NOST</name>
<evidence type="ECO:0000313" key="8">
    <source>
        <dbReference type="Proteomes" id="UP000640531"/>
    </source>
</evidence>
<comment type="similarity">
    <text evidence="1">In the C-terminal section; belongs to the transposase 35 family.</text>
</comment>
<feature type="domain" description="Cas12f1-like TNB" evidence="6">
    <location>
        <begin position="76"/>
        <end position="140"/>
    </location>
</feature>
<feature type="domain" description="Probable transposase IS891/IS1136/IS1341" evidence="5">
    <location>
        <begin position="3"/>
        <end position="63"/>
    </location>
</feature>
<dbReference type="InterPro" id="IPR010095">
    <property type="entry name" value="Cas12f1-like_TNB"/>
</dbReference>
<gene>
    <name evidence="7" type="ORF">H6G59_21530</name>
</gene>
<evidence type="ECO:0000259" key="6">
    <source>
        <dbReference type="Pfam" id="PF07282"/>
    </source>
</evidence>
<evidence type="ECO:0000256" key="2">
    <source>
        <dbReference type="ARBA" id="ARBA00022578"/>
    </source>
</evidence>
<evidence type="ECO:0000313" key="7">
    <source>
        <dbReference type="EMBL" id="MBD2570430.1"/>
    </source>
</evidence>
<dbReference type="NCBIfam" id="NF040570">
    <property type="entry name" value="guided_TnpB"/>
    <property type="match status" value="1"/>
</dbReference>
<protein>
    <submittedName>
        <fullName evidence="7">Transposase</fullName>
    </submittedName>
</protein>
<proteinExistence type="inferred from homology"/>
<evidence type="ECO:0000256" key="4">
    <source>
        <dbReference type="ARBA" id="ARBA00023172"/>
    </source>
</evidence>
<evidence type="ECO:0000259" key="5">
    <source>
        <dbReference type="Pfam" id="PF01385"/>
    </source>
</evidence>
<comment type="caution">
    <text evidence="7">The sequence shown here is derived from an EMBL/GenBank/DDBJ whole genome shotgun (WGS) entry which is preliminary data.</text>
</comment>
<evidence type="ECO:0000256" key="1">
    <source>
        <dbReference type="ARBA" id="ARBA00008761"/>
    </source>
</evidence>
<dbReference type="Proteomes" id="UP000640531">
    <property type="component" value="Unassembled WGS sequence"/>
</dbReference>
<accession>A0ABR8FNI4</accession>
<keyword evidence="4" id="KW-0233">DNA recombination</keyword>
<keyword evidence="2" id="KW-0815">Transposition</keyword>
<dbReference type="Pfam" id="PF01385">
    <property type="entry name" value="OrfB_IS605"/>
    <property type="match status" value="1"/>
</dbReference>
<reference evidence="7 8" key="1">
    <citation type="journal article" date="2020" name="ISME J.">
        <title>Comparative genomics reveals insights into cyanobacterial evolution and habitat adaptation.</title>
        <authorList>
            <person name="Chen M.Y."/>
            <person name="Teng W.K."/>
            <person name="Zhao L."/>
            <person name="Hu C.X."/>
            <person name="Zhou Y.K."/>
            <person name="Han B.P."/>
            <person name="Song L.R."/>
            <person name="Shu W.S."/>
        </authorList>
    </citation>
    <scope>NUCLEOTIDE SEQUENCE [LARGE SCALE GENOMIC DNA]</scope>
    <source>
        <strain evidence="7 8">FACHB-196</strain>
    </source>
</reference>
<evidence type="ECO:0000256" key="3">
    <source>
        <dbReference type="ARBA" id="ARBA00023125"/>
    </source>
</evidence>
<keyword evidence="8" id="KW-1185">Reference proteome</keyword>
<organism evidence="7 8">
    <name type="scientific">Anabaena lutea FACHB-196</name>
    <dbReference type="NCBI Taxonomy" id="2692881"/>
    <lineage>
        <taxon>Bacteria</taxon>
        <taxon>Bacillati</taxon>
        <taxon>Cyanobacteriota</taxon>
        <taxon>Cyanophyceae</taxon>
        <taxon>Nostocales</taxon>
        <taxon>Nostocaceae</taxon>
        <taxon>Anabaena</taxon>
    </lineage>
</organism>